<reference evidence="2" key="1">
    <citation type="submission" date="2022-11" db="UniProtKB">
        <authorList>
            <consortium name="WormBaseParasite"/>
        </authorList>
    </citation>
    <scope>IDENTIFICATION</scope>
</reference>
<name>A0A915K607_ROMCU</name>
<dbReference type="WBParaSite" id="nRc.2.0.1.t33307-RA">
    <property type="protein sequence ID" value="nRc.2.0.1.t33307-RA"/>
    <property type="gene ID" value="nRc.2.0.1.g33307"/>
</dbReference>
<evidence type="ECO:0000313" key="2">
    <source>
        <dbReference type="WBParaSite" id="nRc.2.0.1.t33307-RA"/>
    </source>
</evidence>
<accession>A0A915K607</accession>
<dbReference type="Proteomes" id="UP000887565">
    <property type="component" value="Unplaced"/>
</dbReference>
<protein>
    <submittedName>
        <fullName evidence="2">Uncharacterized protein</fullName>
    </submittedName>
</protein>
<proteinExistence type="predicted"/>
<dbReference type="AlphaFoldDB" id="A0A915K607"/>
<keyword evidence="1" id="KW-1185">Reference proteome</keyword>
<evidence type="ECO:0000313" key="1">
    <source>
        <dbReference type="Proteomes" id="UP000887565"/>
    </source>
</evidence>
<organism evidence="1 2">
    <name type="scientific">Romanomermis culicivorax</name>
    <name type="common">Nematode worm</name>
    <dbReference type="NCBI Taxonomy" id="13658"/>
    <lineage>
        <taxon>Eukaryota</taxon>
        <taxon>Metazoa</taxon>
        <taxon>Ecdysozoa</taxon>
        <taxon>Nematoda</taxon>
        <taxon>Enoplea</taxon>
        <taxon>Dorylaimia</taxon>
        <taxon>Mermithida</taxon>
        <taxon>Mermithoidea</taxon>
        <taxon>Mermithidae</taxon>
        <taxon>Romanomermis</taxon>
    </lineage>
</organism>
<sequence length="80" mass="8786">MDSTSSRKYSASLLKSRSTFFCLDPHNLPIPSYSSREQLAPVDWPSLPVLVAEEDGRAETVCLKTDPGLGMYSSSLTFSL</sequence>